<reference evidence="2" key="1">
    <citation type="submission" date="2021-06" db="EMBL/GenBank/DDBJ databases">
        <authorList>
            <person name="Kallberg Y."/>
            <person name="Tangrot J."/>
            <person name="Rosling A."/>
        </authorList>
    </citation>
    <scope>NUCLEOTIDE SEQUENCE</scope>
    <source>
        <strain evidence="2">MA453B</strain>
    </source>
</reference>
<dbReference type="OrthoDB" id="2384193at2759"/>
<name>A0A9N9NJ10_9GLOM</name>
<feature type="transmembrane region" description="Helical" evidence="1">
    <location>
        <begin position="56"/>
        <end position="79"/>
    </location>
</feature>
<feature type="transmembrane region" description="Helical" evidence="1">
    <location>
        <begin position="187"/>
        <end position="212"/>
    </location>
</feature>
<evidence type="ECO:0000313" key="3">
    <source>
        <dbReference type="Proteomes" id="UP000789405"/>
    </source>
</evidence>
<keyword evidence="1" id="KW-0812">Transmembrane</keyword>
<comment type="caution">
    <text evidence="2">The sequence shown here is derived from an EMBL/GenBank/DDBJ whole genome shotgun (WGS) entry which is preliminary data.</text>
</comment>
<protein>
    <submittedName>
        <fullName evidence="2">26968_t:CDS:1</fullName>
    </submittedName>
</protein>
<feature type="transmembrane region" description="Helical" evidence="1">
    <location>
        <begin position="100"/>
        <end position="119"/>
    </location>
</feature>
<keyword evidence="1" id="KW-1133">Transmembrane helix</keyword>
<evidence type="ECO:0000313" key="2">
    <source>
        <dbReference type="EMBL" id="CAG8737191.1"/>
    </source>
</evidence>
<keyword evidence="3" id="KW-1185">Reference proteome</keyword>
<feature type="transmembrane region" description="Helical" evidence="1">
    <location>
        <begin position="224"/>
        <end position="242"/>
    </location>
</feature>
<dbReference type="EMBL" id="CAJVPY010012893">
    <property type="protein sequence ID" value="CAG8737191.1"/>
    <property type="molecule type" value="Genomic_DNA"/>
</dbReference>
<keyword evidence="1" id="KW-0472">Membrane</keyword>
<gene>
    <name evidence="2" type="ORF">DERYTH_LOCUS15668</name>
</gene>
<dbReference type="AlphaFoldDB" id="A0A9N9NJ10"/>
<organism evidence="2 3">
    <name type="scientific">Dentiscutata erythropus</name>
    <dbReference type="NCBI Taxonomy" id="1348616"/>
    <lineage>
        <taxon>Eukaryota</taxon>
        <taxon>Fungi</taxon>
        <taxon>Fungi incertae sedis</taxon>
        <taxon>Mucoromycota</taxon>
        <taxon>Glomeromycotina</taxon>
        <taxon>Glomeromycetes</taxon>
        <taxon>Diversisporales</taxon>
        <taxon>Gigasporaceae</taxon>
        <taxon>Dentiscutata</taxon>
    </lineage>
</organism>
<evidence type="ECO:0000256" key="1">
    <source>
        <dbReference type="SAM" id="Phobius"/>
    </source>
</evidence>
<accession>A0A9N9NJ10</accession>
<dbReference type="Proteomes" id="UP000789405">
    <property type="component" value="Unassembled WGS sequence"/>
</dbReference>
<feature type="transmembrane region" description="Helical" evidence="1">
    <location>
        <begin position="131"/>
        <end position="152"/>
    </location>
</feature>
<proteinExistence type="predicted"/>
<sequence length="331" mass="38207">MQIAVDGIWNTVKYKEGFIAYSDSDTITCTDIVPYDNIDDIRVVPSPYQCWSSKNLYFYLIADYMLCAIFAFQAGVLFLMQSFWSYMASQLSGKPFMDSWEFRAYNVWGLISFIIFPFTKWLTGRLLNINYVGYIPQILFAMVLVFIVIIGIRNQRKLCFLVRSLQNQKSSQEAILRIRYFIEMNRLLILGVGLVSACMFIIDIDAMTFAYISNYRILMDLIMLHMNLGTAIIWITIILIVYPRYYMTGIHGSKALSKKSLRSLSIAVDKTGITIRRPSSTHETTAHLNPSSPINLFYRYLSNPASQSTPSFSDNKTDNNLLNRQQRVHFE</sequence>